<comment type="caution">
    <text evidence="1">The sequence shown here is derived from an EMBL/GenBank/DDBJ whole genome shotgun (WGS) entry which is preliminary data.</text>
</comment>
<sequence length="281" mass="30907">MNVEIGGQLVHVERIGTDGNKEKAKALFSKYDGEVDAFGLGGTDLYIFAGEKPYVFGDSARLIASVKKTPVLDGSGLKRSLEPYLIEQLATKGIVDFADKQVLHMCGVDRMALGQALVKAGAKVTFGDLIYGLGINYPIKSLHRLSFLAGLVVPIITKLPIDWFYPTGDGQIKRVVCHPEYFFQNDIIAGDFHFIRRFMPDKLPGKVIITNTVTLEDRKLLKAAGIRCLITVTPNFQGRSFGTNVLEAILVALNGSNAPLEGATYKRLLQQYDIRPGIEYL</sequence>
<reference evidence="1" key="1">
    <citation type="submission" date="2019-08" db="EMBL/GenBank/DDBJ databases">
        <authorList>
            <person name="Kucharzyk K."/>
            <person name="Murdoch R.W."/>
            <person name="Higgins S."/>
            <person name="Loffler F."/>
        </authorList>
    </citation>
    <scope>NUCLEOTIDE SEQUENCE</scope>
</reference>
<protein>
    <recommendedName>
        <fullName evidence="2">Quinate 5-dehydrogenase</fullName>
    </recommendedName>
</protein>
<dbReference type="EMBL" id="VSSQ01000409">
    <property type="protein sequence ID" value="MPL93951.1"/>
    <property type="molecule type" value="Genomic_DNA"/>
</dbReference>
<name>A0A644VRE4_9ZZZZ</name>
<proteinExistence type="predicted"/>
<evidence type="ECO:0008006" key="2">
    <source>
        <dbReference type="Google" id="ProtNLM"/>
    </source>
</evidence>
<evidence type="ECO:0000313" key="1">
    <source>
        <dbReference type="EMBL" id="MPL93951.1"/>
    </source>
</evidence>
<dbReference type="AlphaFoldDB" id="A0A644VRE4"/>
<accession>A0A644VRE4</accession>
<gene>
    <name evidence="1" type="ORF">SDC9_40099</name>
</gene>
<organism evidence="1">
    <name type="scientific">bioreactor metagenome</name>
    <dbReference type="NCBI Taxonomy" id="1076179"/>
    <lineage>
        <taxon>unclassified sequences</taxon>
        <taxon>metagenomes</taxon>
        <taxon>ecological metagenomes</taxon>
    </lineage>
</organism>